<dbReference type="InterPro" id="IPR001611">
    <property type="entry name" value="Leu-rich_rpt"/>
</dbReference>
<reference evidence="3 4" key="1">
    <citation type="submission" date="2012-05" db="EMBL/GenBank/DDBJ databases">
        <title>Finished chromosome of genome of Chamaesiphon sp. PCC 6605.</title>
        <authorList>
            <consortium name="US DOE Joint Genome Institute"/>
            <person name="Gugger M."/>
            <person name="Coursin T."/>
            <person name="Rippka R."/>
            <person name="Tandeau De Marsac N."/>
            <person name="Huntemann M."/>
            <person name="Wei C.-L."/>
            <person name="Han J."/>
            <person name="Detter J.C."/>
            <person name="Han C."/>
            <person name="Tapia R."/>
            <person name="Chen A."/>
            <person name="Kyrpides N."/>
            <person name="Mavromatis K."/>
            <person name="Markowitz V."/>
            <person name="Szeto E."/>
            <person name="Ivanova N."/>
            <person name="Pagani I."/>
            <person name="Pati A."/>
            <person name="Goodwin L."/>
            <person name="Nordberg H.P."/>
            <person name="Cantor M.N."/>
            <person name="Hua S.X."/>
            <person name="Woyke T."/>
            <person name="Kerfeld C.A."/>
        </authorList>
    </citation>
    <scope>NUCLEOTIDE SEQUENCE [LARGE SCALE GENOMIC DNA]</scope>
    <source>
        <strain evidence="4">ATCC 27169 / PCC 6605</strain>
    </source>
</reference>
<proteinExistence type="predicted"/>
<dbReference type="AlphaFoldDB" id="K9UCG7"/>
<dbReference type="STRING" id="1173020.Cha6605_1087"/>
<dbReference type="InterPro" id="IPR025875">
    <property type="entry name" value="Leu-rich_rpt_4"/>
</dbReference>
<sequence length="142" mass="15944">MASQEELEILIQRTNIDKDYFLVLSGYMMTSKEVEILIEKSGDDIACFLTELDMDGIGLDYLPCNINKLAGVISLDLNRNELICLPDSNSITKLTSLVELDLFGNQLTSLPDGIGILKQLKHLDLESNNLKELPDSSIYRYD</sequence>
<keyword evidence="2" id="KW-0677">Repeat</keyword>
<dbReference type="OrthoDB" id="451006at2"/>
<protein>
    <submittedName>
        <fullName evidence="3">Leucine Rich Repeat (LRR)-containing protein</fullName>
    </submittedName>
</protein>
<dbReference type="HOGENOM" id="CLU_1812320_0_0_3"/>
<dbReference type="InterPro" id="IPR003591">
    <property type="entry name" value="Leu-rich_rpt_typical-subtyp"/>
</dbReference>
<dbReference type="InterPro" id="IPR032675">
    <property type="entry name" value="LRR_dom_sf"/>
</dbReference>
<dbReference type="eggNOG" id="COG4886">
    <property type="taxonomic scope" value="Bacteria"/>
</dbReference>
<name>K9UCG7_CHAP6</name>
<dbReference type="SUPFAM" id="SSF52058">
    <property type="entry name" value="L domain-like"/>
    <property type="match status" value="1"/>
</dbReference>
<dbReference type="Proteomes" id="UP000010366">
    <property type="component" value="Chromosome"/>
</dbReference>
<dbReference type="PANTHER" id="PTHR48051:SF46">
    <property type="entry name" value="LEUCINE RICH REPEAT-CONTAINING DOMAIN PROTEIN"/>
    <property type="match status" value="1"/>
</dbReference>
<dbReference type="KEGG" id="cmp:Cha6605_1087"/>
<gene>
    <name evidence="3" type="ORF">Cha6605_1087</name>
</gene>
<dbReference type="PANTHER" id="PTHR48051">
    <property type="match status" value="1"/>
</dbReference>
<dbReference type="PROSITE" id="PS51450">
    <property type="entry name" value="LRR"/>
    <property type="match status" value="2"/>
</dbReference>
<dbReference type="Gene3D" id="3.80.10.10">
    <property type="entry name" value="Ribonuclease Inhibitor"/>
    <property type="match status" value="1"/>
</dbReference>
<evidence type="ECO:0000256" key="2">
    <source>
        <dbReference type="ARBA" id="ARBA00022737"/>
    </source>
</evidence>
<evidence type="ECO:0000256" key="1">
    <source>
        <dbReference type="ARBA" id="ARBA00022614"/>
    </source>
</evidence>
<evidence type="ECO:0000313" key="4">
    <source>
        <dbReference type="Proteomes" id="UP000010366"/>
    </source>
</evidence>
<organism evidence="3 4">
    <name type="scientific">Chamaesiphon minutus (strain ATCC 27169 / PCC 6605)</name>
    <dbReference type="NCBI Taxonomy" id="1173020"/>
    <lineage>
        <taxon>Bacteria</taxon>
        <taxon>Bacillati</taxon>
        <taxon>Cyanobacteriota</taxon>
        <taxon>Cyanophyceae</taxon>
        <taxon>Gomontiellales</taxon>
        <taxon>Chamaesiphonaceae</taxon>
        <taxon>Chamaesiphon</taxon>
    </lineage>
</organism>
<dbReference type="SMART" id="SM00364">
    <property type="entry name" value="LRR_BAC"/>
    <property type="match status" value="3"/>
</dbReference>
<dbReference type="SMART" id="SM00369">
    <property type="entry name" value="LRR_TYP"/>
    <property type="match status" value="3"/>
</dbReference>
<keyword evidence="1" id="KW-0433">Leucine-rich repeat</keyword>
<dbReference type="InterPro" id="IPR050216">
    <property type="entry name" value="LRR_domain-containing"/>
</dbReference>
<keyword evidence="4" id="KW-1185">Reference proteome</keyword>
<accession>K9UCG7</accession>
<dbReference type="Pfam" id="PF12799">
    <property type="entry name" value="LRR_4"/>
    <property type="match status" value="1"/>
</dbReference>
<evidence type="ECO:0000313" key="3">
    <source>
        <dbReference type="EMBL" id="AFY92318.1"/>
    </source>
</evidence>
<dbReference type="GO" id="GO:0005737">
    <property type="term" value="C:cytoplasm"/>
    <property type="evidence" value="ECO:0007669"/>
    <property type="project" value="TreeGrafter"/>
</dbReference>
<dbReference type="EMBL" id="CP003600">
    <property type="protein sequence ID" value="AFY92318.1"/>
    <property type="molecule type" value="Genomic_DNA"/>
</dbReference>